<protein>
    <submittedName>
        <fullName evidence="2">Uncharacterized protein</fullName>
    </submittedName>
</protein>
<reference evidence="2" key="3">
    <citation type="submission" date="2025-09" db="UniProtKB">
        <authorList>
            <consortium name="Ensembl"/>
        </authorList>
    </citation>
    <scope>IDENTIFICATION</scope>
</reference>
<evidence type="ECO:0000256" key="1">
    <source>
        <dbReference type="SAM" id="Phobius"/>
    </source>
</evidence>
<keyword evidence="3" id="KW-1185">Reference proteome</keyword>
<keyword evidence="1" id="KW-1133">Transmembrane helix</keyword>
<dbReference type="Proteomes" id="UP000694548">
    <property type="component" value="Chromosome sgr10"/>
</dbReference>
<organism evidence="2 3">
    <name type="scientific">Nothobranchius furzeri</name>
    <name type="common">Turquoise killifish</name>
    <dbReference type="NCBI Taxonomy" id="105023"/>
    <lineage>
        <taxon>Eukaryota</taxon>
        <taxon>Metazoa</taxon>
        <taxon>Chordata</taxon>
        <taxon>Craniata</taxon>
        <taxon>Vertebrata</taxon>
        <taxon>Euteleostomi</taxon>
        <taxon>Actinopterygii</taxon>
        <taxon>Neopterygii</taxon>
        <taxon>Teleostei</taxon>
        <taxon>Neoteleostei</taxon>
        <taxon>Acanthomorphata</taxon>
        <taxon>Ovalentaria</taxon>
        <taxon>Atherinomorphae</taxon>
        <taxon>Cyprinodontiformes</taxon>
        <taxon>Nothobranchiidae</taxon>
        <taxon>Nothobranchius</taxon>
    </lineage>
</organism>
<dbReference type="Ensembl" id="ENSNFUT00015015559.1">
    <property type="protein sequence ID" value="ENSNFUP00015014834.1"/>
    <property type="gene ID" value="ENSNFUG00015007193.1"/>
</dbReference>
<reference evidence="2" key="2">
    <citation type="submission" date="2025-08" db="UniProtKB">
        <authorList>
            <consortium name="Ensembl"/>
        </authorList>
    </citation>
    <scope>IDENTIFICATION</scope>
</reference>
<proteinExistence type="predicted"/>
<dbReference type="AlphaFoldDB" id="A0A8C6LAV5"/>
<evidence type="ECO:0000313" key="2">
    <source>
        <dbReference type="Ensembl" id="ENSNFUP00015014834.1"/>
    </source>
</evidence>
<keyword evidence="1" id="KW-0472">Membrane</keyword>
<feature type="transmembrane region" description="Helical" evidence="1">
    <location>
        <begin position="13"/>
        <end position="33"/>
    </location>
</feature>
<accession>A0A8C6LAV5</accession>
<evidence type="ECO:0000313" key="3">
    <source>
        <dbReference type="Proteomes" id="UP000694548"/>
    </source>
</evidence>
<name>A0A8C6LAV5_NOTFU</name>
<keyword evidence="1" id="KW-0812">Transmembrane</keyword>
<sequence>FNRQLQSTGLKEILTFLACWQIFVWWLLILLFVPQVTGVDSHRSFDFLLEFL</sequence>
<reference evidence="2" key="1">
    <citation type="submission" date="2014-08" db="EMBL/GenBank/DDBJ databases">
        <authorList>
            <person name="Senf B."/>
            <person name="Petzold A."/>
            <person name="Downie B.R."/>
            <person name="Koch P."/>
            <person name="Platzer M."/>
        </authorList>
    </citation>
    <scope>NUCLEOTIDE SEQUENCE [LARGE SCALE GENOMIC DNA]</scope>
    <source>
        <strain evidence="2">GRZ</strain>
    </source>
</reference>